<name>A0A1L5FCM1_CLOKL</name>
<feature type="domain" description="HTH cro/C1-type" evidence="2">
    <location>
        <begin position="13"/>
        <end position="67"/>
    </location>
</feature>
<dbReference type="GO" id="GO:0003677">
    <property type="term" value="F:DNA binding"/>
    <property type="evidence" value="ECO:0007669"/>
    <property type="project" value="UniProtKB-KW"/>
</dbReference>
<accession>A0A1L5FCM1</accession>
<dbReference type="PROSITE" id="PS50943">
    <property type="entry name" value="HTH_CROC1"/>
    <property type="match status" value="1"/>
</dbReference>
<dbReference type="InterPro" id="IPR001387">
    <property type="entry name" value="Cro/C1-type_HTH"/>
</dbReference>
<gene>
    <name evidence="3" type="ORF">BS101_19535</name>
</gene>
<reference evidence="3 4" key="1">
    <citation type="submission" date="2016-12" db="EMBL/GenBank/DDBJ databases">
        <title>Complete genome sequence of Clostridium kluyveri JZZ isolated from the pit mud of a Chinese flavor liquor-making factory.</title>
        <authorList>
            <person name="Wang Y."/>
        </authorList>
    </citation>
    <scope>NUCLEOTIDE SEQUENCE [LARGE SCALE GENOMIC DNA]</scope>
    <source>
        <strain evidence="3 4">JZZ</strain>
    </source>
</reference>
<dbReference type="PANTHER" id="PTHR46558">
    <property type="entry name" value="TRACRIPTIONAL REGULATORY PROTEIN-RELATED-RELATED"/>
    <property type="match status" value="1"/>
</dbReference>
<dbReference type="AlphaFoldDB" id="A0A1L5FCM1"/>
<dbReference type="PANTHER" id="PTHR46558:SF11">
    <property type="entry name" value="HTH-TYPE TRANSCRIPTIONAL REGULATOR XRE"/>
    <property type="match status" value="1"/>
</dbReference>
<dbReference type="OrthoDB" id="2087471at2"/>
<dbReference type="RefSeq" id="WP_073540317.1">
    <property type="nucleotide sequence ID" value="NZ_CP018335.1"/>
</dbReference>
<dbReference type="EMBL" id="CP018335">
    <property type="protein sequence ID" value="APM40755.1"/>
    <property type="molecule type" value="Genomic_DNA"/>
</dbReference>
<dbReference type="SUPFAM" id="SSF47413">
    <property type="entry name" value="lambda repressor-like DNA-binding domains"/>
    <property type="match status" value="1"/>
</dbReference>
<organism evidence="3 4">
    <name type="scientific">Clostridium kluyveri</name>
    <dbReference type="NCBI Taxonomy" id="1534"/>
    <lineage>
        <taxon>Bacteria</taxon>
        <taxon>Bacillati</taxon>
        <taxon>Bacillota</taxon>
        <taxon>Clostridia</taxon>
        <taxon>Eubacteriales</taxon>
        <taxon>Clostridiaceae</taxon>
        <taxon>Clostridium</taxon>
    </lineage>
</organism>
<protein>
    <recommendedName>
        <fullName evidence="2">HTH cro/C1-type domain-containing protein</fullName>
    </recommendedName>
</protein>
<evidence type="ECO:0000259" key="2">
    <source>
        <dbReference type="PROSITE" id="PS50943"/>
    </source>
</evidence>
<evidence type="ECO:0000313" key="4">
    <source>
        <dbReference type="Proteomes" id="UP000184604"/>
    </source>
</evidence>
<dbReference type="CDD" id="cd00093">
    <property type="entry name" value="HTH_XRE"/>
    <property type="match status" value="1"/>
</dbReference>
<dbReference type="Proteomes" id="UP000184604">
    <property type="component" value="Chromosome"/>
</dbReference>
<keyword evidence="1" id="KW-0238">DNA-binding</keyword>
<dbReference type="SMART" id="SM00530">
    <property type="entry name" value="HTH_XRE"/>
    <property type="match status" value="1"/>
</dbReference>
<evidence type="ECO:0000313" key="3">
    <source>
        <dbReference type="EMBL" id="APM40755.1"/>
    </source>
</evidence>
<dbReference type="InterPro" id="IPR010982">
    <property type="entry name" value="Lambda_DNA-bd_dom_sf"/>
</dbReference>
<proteinExistence type="predicted"/>
<evidence type="ECO:0000256" key="1">
    <source>
        <dbReference type="ARBA" id="ARBA00023125"/>
    </source>
</evidence>
<sequence>MGLNDFIQIGSKIKYIRKQKGISQKEIAKILEIPYSTYSNYENNNREPDANTLNKIAKVFKISINQLLGISHYIETLNYFNNKECSIKNKWFELELNLEFWENLQNQLSFVSEKVDAFRNKIENGEKISNSDLEKITLYLKNFSEQT</sequence>
<dbReference type="Gene3D" id="1.10.260.40">
    <property type="entry name" value="lambda repressor-like DNA-binding domains"/>
    <property type="match status" value="1"/>
</dbReference>
<dbReference type="Pfam" id="PF01381">
    <property type="entry name" value="HTH_3"/>
    <property type="match status" value="1"/>
</dbReference>